<feature type="domain" description="Flavin reductase like" evidence="3">
    <location>
        <begin position="201"/>
        <end position="370"/>
    </location>
</feature>
<dbReference type="SMART" id="SM00903">
    <property type="entry name" value="Flavin_Reduct"/>
    <property type="match status" value="1"/>
</dbReference>
<evidence type="ECO:0000256" key="2">
    <source>
        <dbReference type="SAM" id="MobiDB-lite"/>
    </source>
</evidence>
<gene>
    <name evidence="4" type="ORF">BBAD15_g9189</name>
</gene>
<sequence>MAPQNFLSAATGIDKHRRRDFGASSAHEVCIHTSAHCNTRADLVIACSVLHCHISVLLLFVAYRPQYRSWIPQWASLANEGSLNNAAFGALFLPHSHITAARRCIEVSKTAVLQAIWRDAGGETGAGRSWRRNWLLRRSDGASALHDTTKGVRAGTTDNVSSRGFRPSASHASSWHVAPPSPPTTDLKAPKPPPEQLRAVMRLLSQSVVVCTSAGHDKIPRAMTMSSFTSLTLKPTPVITFNVATPSRTLDSIQASRSFNIHVLSGDSSGAAVADHFTRGNEGADVFAGLEDVVLEQSAEDSTALAPPPPLLRGKGVVHVLRCRLLEDEPVRGLIRVRDHMIVVAEVVEMIPGVESNEFGLAYADRKYRQVGSVISNE</sequence>
<dbReference type="AlphaFoldDB" id="A0A0A2VCG3"/>
<evidence type="ECO:0000313" key="4">
    <source>
        <dbReference type="EMBL" id="KGQ05591.1"/>
    </source>
</evidence>
<dbReference type="PANTHER" id="PTHR30466">
    <property type="entry name" value="FLAVIN REDUCTASE"/>
    <property type="match status" value="1"/>
</dbReference>
<evidence type="ECO:0000313" key="5">
    <source>
        <dbReference type="Proteomes" id="UP000030106"/>
    </source>
</evidence>
<dbReference type="PANTHER" id="PTHR30466:SF1">
    <property type="entry name" value="FMN REDUCTASE (NADH) RUTF"/>
    <property type="match status" value="1"/>
</dbReference>
<dbReference type="InterPro" id="IPR012349">
    <property type="entry name" value="Split_barrel_FMN-bd"/>
</dbReference>
<dbReference type="OrthoDB" id="2015405at2759"/>
<accession>A0A0A2VCG3</accession>
<comment type="caution">
    <text evidence="4">The sequence shown here is derived from an EMBL/GenBank/DDBJ whole genome shotgun (WGS) entry which is preliminary data.</text>
</comment>
<evidence type="ECO:0000259" key="3">
    <source>
        <dbReference type="SMART" id="SM00903"/>
    </source>
</evidence>
<dbReference type="InterPro" id="IPR002563">
    <property type="entry name" value="Flavin_Rdtase-like_dom"/>
</dbReference>
<dbReference type="eggNOG" id="ENOG502SB89">
    <property type="taxonomic scope" value="Eukaryota"/>
</dbReference>
<feature type="region of interest" description="Disordered" evidence="2">
    <location>
        <begin position="151"/>
        <end position="191"/>
    </location>
</feature>
<dbReference type="HOGENOM" id="CLU_731568_0_0_1"/>
<dbReference type="STRING" id="1245745.A0A0A2VCG3"/>
<dbReference type="Proteomes" id="UP000030106">
    <property type="component" value="Unassembled WGS sequence"/>
</dbReference>
<protein>
    <recommendedName>
        <fullName evidence="3">Flavin reductase like domain-containing protein</fullName>
    </recommendedName>
</protein>
<keyword evidence="1" id="KW-0560">Oxidoreductase</keyword>
<name>A0A0A2VCG3_BEABA</name>
<dbReference type="SUPFAM" id="SSF50475">
    <property type="entry name" value="FMN-binding split barrel"/>
    <property type="match status" value="1"/>
</dbReference>
<evidence type="ECO:0000256" key="1">
    <source>
        <dbReference type="ARBA" id="ARBA00023002"/>
    </source>
</evidence>
<dbReference type="GO" id="GO:0042602">
    <property type="term" value="F:riboflavin reductase (NADPH) activity"/>
    <property type="evidence" value="ECO:0007669"/>
    <property type="project" value="TreeGrafter"/>
</dbReference>
<dbReference type="Pfam" id="PF01613">
    <property type="entry name" value="Flavin_Reduct"/>
    <property type="match status" value="1"/>
</dbReference>
<reference evidence="4 5" key="1">
    <citation type="submission" date="2012-10" db="EMBL/GenBank/DDBJ databases">
        <title>Genome sequencing and analysis of entomopathogenic fungi Beauveria bassiana D1-5.</title>
        <authorList>
            <person name="Li Q."/>
            <person name="Wang L."/>
            <person name="Zhang Z."/>
            <person name="Wang Q."/>
            <person name="Ren J."/>
            <person name="Wang M."/>
            <person name="Xu W."/>
            <person name="Wang J."/>
            <person name="Lu Y."/>
            <person name="Du Q."/>
            <person name="Sun Z."/>
        </authorList>
    </citation>
    <scope>NUCLEOTIDE SEQUENCE [LARGE SCALE GENOMIC DNA]</scope>
    <source>
        <strain evidence="4 5">D1-5</strain>
    </source>
</reference>
<dbReference type="GO" id="GO:0010181">
    <property type="term" value="F:FMN binding"/>
    <property type="evidence" value="ECO:0007669"/>
    <property type="project" value="InterPro"/>
</dbReference>
<organism evidence="4 5">
    <name type="scientific">Beauveria bassiana D1-5</name>
    <dbReference type="NCBI Taxonomy" id="1245745"/>
    <lineage>
        <taxon>Eukaryota</taxon>
        <taxon>Fungi</taxon>
        <taxon>Dikarya</taxon>
        <taxon>Ascomycota</taxon>
        <taxon>Pezizomycotina</taxon>
        <taxon>Sordariomycetes</taxon>
        <taxon>Hypocreomycetidae</taxon>
        <taxon>Hypocreales</taxon>
        <taxon>Cordycipitaceae</taxon>
        <taxon>Beauveria</taxon>
    </lineage>
</organism>
<proteinExistence type="predicted"/>
<dbReference type="Gene3D" id="2.30.110.10">
    <property type="entry name" value="Electron Transport, Fmn-binding Protein, Chain A"/>
    <property type="match status" value="1"/>
</dbReference>
<dbReference type="EMBL" id="ANFO01000936">
    <property type="protein sequence ID" value="KGQ05591.1"/>
    <property type="molecule type" value="Genomic_DNA"/>
</dbReference>
<dbReference type="InterPro" id="IPR050268">
    <property type="entry name" value="NADH-dep_flavin_reductase"/>
</dbReference>